<protein>
    <submittedName>
        <fullName evidence="1">Uncharacterized protein</fullName>
    </submittedName>
</protein>
<proteinExistence type="predicted"/>
<evidence type="ECO:0000313" key="2">
    <source>
        <dbReference type="Proteomes" id="UP000054166"/>
    </source>
</evidence>
<evidence type="ECO:0000313" key="1">
    <source>
        <dbReference type="EMBL" id="KIM87272.1"/>
    </source>
</evidence>
<dbReference type="HOGENOM" id="CLU_538562_0_0_1"/>
<organism evidence="1 2">
    <name type="scientific">Piloderma croceum (strain F 1598)</name>
    <dbReference type="NCBI Taxonomy" id="765440"/>
    <lineage>
        <taxon>Eukaryota</taxon>
        <taxon>Fungi</taxon>
        <taxon>Dikarya</taxon>
        <taxon>Basidiomycota</taxon>
        <taxon>Agaricomycotina</taxon>
        <taxon>Agaricomycetes</taxon>
        <taxon>Agaricomycetidae</taxon>
        <taxon>Atheliales</taxon>
        <taxon>Atheliaceae</taxon>
        <taxon>Piloderma</taxon>
    </lineage>
</organism>
<accession>A0A0C3CC71</accession>
<dbReference type="OrthoDB" id="3359887at2759"/>
<dbReference type="STRING" id="765440.A0A0C3CC71"/>
<dbReference type="AlphaFoldDB" id="A0A0C3CC71"/>
<reference evidence="2" key="2">
    <citation type="submission" date="2015-01" db="EMBL/GenBank/DDBJ databases">
        <title>Evolutionary Origins and Diversification of the Mycorrhizal Mutualists.</title>
        <authorList>
            <consortium name="DOE Joint Genome Institute"/>
            <consortium name="Mycorrhizal Genomics Consortium"/>
            <person name="Kohler A."/>
            <person name="Kuo A."/>
            <person name="Nagy L.G."/>
            <person name="Floudas D."/>
            <person name="Copeland A."/>
            <person name="Barry K.W."/>
            <person name="Cichocki N."/>
            <person name="Veneault-Fourrey C."/>
            <person name="LaButti K."/>
            <person name="Lindquist E.A."/>
            <person name="Lipzen A."/>
            <person name="Lundell T."/>
            <person name="Morin E."/>
            <person name="Murat C."/>
            <person name="Riley R."/>
            <person name="Ohm R."/>
            <person name="Sun H."/>
            <person name="Tunlid A."/>
            <person name="Henrissat B."/>
            <person name="Grigoriev I.V."/>
            <person name="Hibbett D.S."/>
            <person name="Martin F."/>
        </authorList>
    </citation>
    <scope>NUCLEOTIDE SEQUENCE [LARGE SCALE GENOMIC DNA]</scope>
    <source>
        <strain evidence="2">F 1598</strain>
    </source>
</reference>
<dbReference type="InParanoid" id="A0A0C3CC71"/>
<dbReference type="Proteomes" id="UP000054166">
    <property type="component" value="Unassembled WGS sequence"/>
</dbReference>
<name>A0A0C3CC71_PILCF</name>
<feature type="non-terminal residue" evidence="1">
    <location>
        <position position="1"/>
    </location>
</feature>
<gene>
    <name evidence="1" type="ORF">PILCRDRAFT_46518</name>
</gene>
<sequence>LKYNPDRPEYNLCDLPMRQESQYWKVIEKIQGATSKATKTTLTKETGISRMPLCAASPGFVHPSFFPLDPFHLIYENCMAFQWDLWTTLSLPSEPIHISANKARQFGQLVSEAMPTLPASFCGVVRDPFLKRQSQYKIFEWMALLHWYIIPVGIEVGFNHLLLANFSEFVEAVEMAMTISPRSSQELVELHQTLQRFMEGFEQIYVAGDPEKVSRCRLCIFQLIHVPQHIEWNGSIRVGSQATVERAIGEVGHKIRSKKAPFANLANILYERELIKILLLQYPSLDSSPTCQVNTSENMCIPQNEIKILKKERKNSQEFHSHLNAICLWLGIKFDSELEIHRWGKIRLETRGMAPSRSARYFEAERRGDGKPTFGEALAFIEVQKTKQLLVVYSPVKNCEQVLKKWRGVWSDKIEVLLASKIHSIVGIWSHKSRVYILRKHPGLSLLSEDECGKEQE</sequence>
<dbReference type="EMBL" id="KN832979">
    <property type="protein sequence ID" value="KIM87272.1"/>
    <property type="molecule type" value="Genomic_DNA"/>
</dbReference>
<keyword evidence="2" id="KW-1185">Reference proteome</keyword>
<reference evidence="1 2" key="1">
    <citation type="submission" date="2014-04" db="EMBL/GenBank/DDBJ databases">
        <authorList>
            <consortium name="DOE Joint Genome Institute"/>
            <person name="Kuo A."/>
            <person name="Tarkka M."/>
            <person name="Buscot F."/>
            <person name="Kohler A."/>
            <person name="Nagy L.G."/>
            <person name="Floudas D."/>
            <person name="Copeland A."/>
            <person name="Barry K.W."/>
            <person name="Cichocki N."/>
            <person name="Veneault-Fourrey C."/>
            <person name="LaButti K."/>
            <person name="Lindquist E.A."/>
            <person name="Lipzen A."/>
            <person name="Lundell T."/>
            <person name="Morin E."/>
            <person name="Murat C."/>
            <person name="Sun H."/>
            <person name="Tunlid A."/>
            <person name="Henrissat B."/>
            <person name="Grigoriev I.V."/>
            <person name="Hibbett D.S."/>
            <person name="Martin F."/>
            <person name="Nordberg H.P."/>
            <person name="Cantor M.N."/>
            <person name="Hua S.X."/>
        </authorList>
    </citation>
    <scope>NUCLEOTIDE SEQUENCE [LARGE SCALE GENOMIC DNA]</scope>
    <source>
        <strain evidence="1 2">F 1598</strain>
    </source>
</reference>
<feature type="non-terminal residue" evidence="1">
    <location>
        <position position="457"/>
    </location>
</feature>